<dbReference type="Proteomes" id="UP000233553">
    <property type="component" value="Unassembled WGS sequence"/>
</dbReference>
<proteinExistence type="predicted"/>
<comment type="caution">
    <text evidence="1">The sequence shown here is derived from an EMBL/GenBank/DDBJ whole genome shotgun (WGS) entry which is preliminary data.</text>
</comment>
<dbReference type="RefSeq" id="WP_101235711.1">
    <property type="nucleotide sequence ID" value="NZ_PISJ01000005.1"/>
</dbReference>
<evidence type="ECO:0000313" key="2">
    <source>
        <dbReference type="Proteomes" id="UP000233553"/>
    </source>
</evidence>
<organism evidence="1 2">
    <name type="scientific">Acinetobacter proteolyticus</name>
    <dbReference type="NCBI Taxonomy" id="1776741"/>
    <lineage>
        <taxon>Bacteria</taxon>
        <taxon>Pseudomonadati</taxon>
        <taxon>Pseudomonadota</taxon>
        <taxon>Gammaproteobacteria</taxon>
        <taxon>Moraxellales</taxon>
        <taxon>Moraxellaceae</taxon>
        <taxon>Acinetobacter</taxon>
    </lineage>
</organism>
<sequence length="69" mass="7668">MAGCILVVFKEAETELHALLDADKRLERFSSKLYDDIGEAYENMKIAQAEGKIAIILDNDLVQDLAKGL</sequence>
<dbReference type="AlphaFoldDB" id="A0A2N0WI62"/>
<name>A0A2N0WI62_9GAMM</name>
<accession>A0A2N0WI62</accession>
<reference evidence="1 2" key="1">
    <citation type="submission" date="2017-12" db="EMBL/GenBank/DDBJ databases">
        <title>Draft Genome sequences of multiple microbial strains isolated from spacecraft associated surfaces.</title>
        <authorList>
            <person name="Seuylemezian A."/>
            <person name="Vaishampayan P."/>
            <person name="Venkateswaran K."/>
        </authorList>
    </citation>
    <scope>NUCLEOTIDE SEQUENCE [LARGE SCALE GENOMIC DNA]</scope>
    <source>
        <strain evidence="1 2">2P01AA</strain>
    </source>
</reference>
<protein>
    <submittedName>
        <fullName evidence="1">Uncharacterized protein</fullName>
    </submittedName>
</protein>
<evidence type="ECO:0000313" key="1">
    <source>
        <dbReference type="EMBL" id="PKF35490.1"/>
    </source>
</evidence>
<dbReference type="EMBL" id="PISJ01000005">
    <property type="protein sequence ID" value="PKF35490.1"/>
    <property type="molecule type" value="Genomic_DNA"/>
</dbReference>
<gene>
    <name evidence="1" type="ORF">CW311_04160</name>
</gene>